<dbReference type="GO" id="GO:0003723">
    <property type="term" value="F:RNA binding"/>
    <property type="evidence" value="ECO:0007669"/>
    <property type="project" value="InterPro"/>
</dbReference>
<dbReference type="Pfam" id="PF20431">
    <property type="entry name" value="E_motif"/>
    <property type="match status" value="1"/>
</dbReference>
<evidence type="ECO:0000313" key="4">
    <source>
        <dbReference type="Proteomes" id="UP001279734"/>
    </source>
</evidence>
<evidence type="ECO:0000256" key="1">
    <source>
        <dbReference type="ARBA" id="ARBA00022737"/>
    </source>
</evidence>
<gene>
    <name evidence="3" type="ORF">Nepgr_007085</name>
</gene>
<dbReference type="GO" id="GO:0009451">
    <property type="term" value="P:RNA modification"/>
    <property type="evidence" value="ECO:0007669"/>
    <property type="project" value="InterPro"/>
</dbReference>
<dbReference type="Pfam" id="PF01535">
    <property type="entry name" value="PPR"/>
    <property type="match status" value="4"/>
</dbReference>
<keyword evidence="1" id="KW-0677">Repeat</keyword>
<name>A0AAD3S6A8_NEPGR</name>
<dbReference type="Proteomes" id="UP001279734">
    <property type="component" value="Unassembled WGS sequence"/>
</dbReference>
<organism evidence="3 4">
    <name type="scientific">Nepenthes gracilis</name>
    <name type="common">Slender pitcher plant</name>
    <dbReference type="NCBI Taxonomy" id="150966"/>
    <lineage>
        <taxon>Eukaryota</taxon>
        <taxon>Viridiplantae</taxon>
        <taxon>Streptophyta</taxon>
        <taxon>Embryophyta</taxon>
        <taxon>Tracheophyta</taxon>
        <taxon>Spermatophyta</taxon>
        <taxon>Magnoliopsida</taxon>
        <taxon>eudicotyledons</taxon>
        <taxon>Gunneridae</taxon>
        <taxon>Pentapetalae</taxon>
        <taxon>Caryophyllales</taxon>
        <taxon>Nepenthaceae</taxon>
        <taxon>Nepenthes</taxon>
    </lineage>
</organism>
<proteinExistence type="predicted"/>
<evidence type="ECO:0000313" key="3">
    <source>
        <dbReference type="EMBL" id="GMH05245.1"/>
    </source>
</evidence>
<dbReference type="Pfam" id="PF13041">
    <property type="entry name" value="PPR_2"/>
    <property type="match status" value="2"/>
</dbReference>
<dbReference type="InterPro" id="IPR046848">
    <property type="entry name" value="E_motif"/>
</dbReference>
<dbReference type="InterPro" id="IPR011990">
    <property type="entry name" value="TPR-like_helical_dom_sf"/>
</dbReference>
<feature type="repeat" description="PPR" evidence="2">
    <location>
        <begin position="311"/>
        <end position="345"/>
    </location>
</feature>
<reference evidence="3" key="1">
    <citation type="submission" date="2023-05" db="EMBL/GenBank/DDBJ databases">
        <title>Nepenthes gracilis genome sequencing.</title>
        <authorList>
            <person name="Fukushima K."/>
        </authorList>
    </citation>
    <scope>NUCLEOTIDE SEQUENCE</scope>
    <source>
        <strain evidence="3">SING2019-196</strain>
    </source>
</reference>
<dbReference type="AlphaFoldDB" id="A0AAD3S6A8"/>
<dbReference type="FunFam" id="1.25.40.10:FF:000158">
    <property type="entry name" value="pentatricopeptide repeat-containing protein At2g33680"/>
    <property type="match status" value="1"/>
</dbReference>
<dbReference type="EMBL" id="BSYO01000005">
    <property type="protein sequence ID" value="GMH05245.1"/>
    <property type="molecule type" value="Genomic_DNA"/>
</dbReference>
<dbReference type="PANTHER" id="PTHR47926">
    <property type="entry name" value="PENTATRICOPEPTIDE REPEAT-CONTAINING PROTEIN"/>
    <property type="match status" value="1"/>
</dbReference>
<dbReference type="Gene3D" id="1.25.40.10">
    <property type="entry name" value="Tetratricopeptide repeat domain"/>
    <property type="match status" value="3"/>
</dbReference>
<evidence type="ECO:0008006" key="5">
    <source>
        <dbReference type="Google" id="ProtNLM"/>
    </source>
</evidence>
<accession>A0AAD3S6A8</accession>
<feature type="repeat" description="PPR" evidence="2">
    <location>
        <begin position="210"/>
        <end position="244"/>
    </location>
</feature>
<dbReference type="PANTHER" id="PTHR47926:SF389">
    <property type="entry name" value="PENTATRICOPEPTIDE PROTEIN-RELATED"/>
    <property type="match status" value="1"/>
</dbReference>
<dbReference type="NCBIfam" id="TIGR00756">
    <property type="entry name" value="PPR"/>
    <property type="match status" value="4"/>
</dbReference>
<dbReference type="SUPFAM" id="SSF48452">
    <property type="entry name" value="TPR-like"/>
    <property type="match status" value="1"/>
</dbReference>
<dbReference type="PROSITE" id="PS51375">
    <property type="entry name" value="PPR"/>
    <property type="match status" value="4"/>
</dbReference>
<sequence>MLERDIVTWNSLIMGCIQNGCFANAMDLFKQMRTNGFTPKPELTASILSICSRTDEFKLGREIHGFIIVNGVIPESVFLSTAMVNFYMRSCDLRSAFSIFDQMKVRNEVSWTAMINGCTANHEYAMALDFFHAMQAENTKANRVTLISILPACAQLGLIKHGKEIHGYAFHRGFDSELCFSAAIIHMYCHFEETSSTAAITIMERSAERDIVTWGSIIGSFSRCGNIIEATKYFNRMQLEGMKPNSVTVLAMISACIAQPSIASARAIHCYALKSSLFSEAFVGNSILNMYAKCGHPTDSQQIFAELEVRDSYSWSSLISAYGISGCGHKALRVFHEMSERGVEADPIALLSTLSACSHAGLIEEGQQLFEGAIQEGKIPLTIEHYACQIDLLSRAGNLEEACEIVQRMPMKPSIRIWSSLVSACKDFGRLDVAERLASQLILLEPDNAANYTLLSMVYAKFDNWIGAEAVRRVMRVKGLQKKHGYSRIELVNV</sequence>
<dbReference type="InterPro" id="IPR046960">
    <property type="entry name" value="PPR_At4g14850-like_plant"/>
</dbReference>
<comment type="caution">
    <text evidence="3">The sequence shown here is derived from an EMBL/GenBank/DDBJ whole genome shotgun (WGS) entry which is preliminary data.</text>
</comment>
<evidence type="ECO:0000256" key="2">
    <source>
        <dbReference type="PROSITE-ProRule" id="PRU00708"/>
    </source>
</evidence>
<feature type="repeat" description="PPR" evidence="2">
    <location>
        <begin position="107"/>
        <end position="141"/>
    </location>
</feature>
<protein>
    <recommendedName>
        <fullName evidence="5">Pentatricopeptide repeat-containing protein</fullName>
    </recommendedName>
</protein>
<dbReference type="GO" id="GO:0099402">
    <property type="term" value="P:plant organ development"/>
    <property type="evidence" value="ECO:0007669"/>
    <property type="project" value="UniProtKB-ARBA"/>
</dbReference>
<keyword evidence="4" id="KW-1185">Reference proteome</keyword>
<dbReference type="InterPro" id="IPR002885">
    <property type="entry name" value="PPR_rpt"/>
</dbReference>
<dbReference type="PROSITE" id="PS51257">
    <property type="entry name" value="PROKAR_LIPOPROTEIN"/>
    <property type="match status" value="1"/>
</dbReference>
<feature type="repeat" description="PPR" evidence="2">
    <location>
        <begin position="5"/>
        <end position="39"/>
    </location>
</feature>